<dbReference type="InterPro" id="IPR008158">
    <property type="entry name" value="Translocase_Sec61-g"/>
</dbReference>
<evidence type="ECO:0000313" key="14">
    <source>
        <dbReference type="RefSeq" id="XP_023582183.1"/>
    </source>
</evidence>
<dbReference type="SUPFAM" id="SSF103456">
    <property type="entry name" value="Preprotein translocase SecE subunit"/>
    <property type="match status" value="1"/>
</dbReference>
<protein>
    <recommendedName>
        <fullName evidence="3">Protein transport protein Sec61 subunit gamma</fullName>
    </recommendedName>
</protein>
<dbReference type="GO" id="GO:0005789">
    <property type="term" value="C:endoplasmic reticulum membrane"/>
    <property type="evidence" value="ECO:0007669"/>
    <property type="project" value="UniProtKB-SubCell"/>
</dbReference>
<dbReference type="HAMAP" id="MF_00422">
    <property type="entry name" value="SecE"/>
    <property type="match status" value="1"/>
</dbReference>
<dbReference type="InParanoid" id="A0A2Y9QSF9"/>
<keyword evidence="9" id="KW-0811">Translocation</keyword>
<dbReference type="GeneID" id="111819531"/>
<comment type="subcellular location">
    <subcellularLocation>
        <location evidence="1">Endoplasmic reticulum membrane</location>
        <topology evidence="1">Single-pass membrane protein</topology>
    </subcellularLocation>
</comment>
<keyword evidence="6" id="KW-0256">Endoplasmic reticulum</keyword>
<reference evidence="14" key="1">
    <citation type="submission" date="2025-08" db="UniProtKB">
        <authorList>
            <consortium name="RefSeq"/>
        </authorList>
    </citation>
    <scope>IDENTIFICATION</scope>
</reference>
<feature type="transmembrane region" description="Helical" evidence="12">
    <location>
        <begin position="49"/>
        <end position="67"/>
    </location>
</feature>
<evidence type="ECO:0000256" key="7">
    <source>
        <dbReference type="ARBA" id="ARBA00022927"/>
    </source>
</evidence>
<dbReference type="STRING" id="127582.A0A2Y9QSF9"/>
<keyword evidence="8 12" id="KW-1133">Transmembrane helix</keyword>
<evidence type="ECO:0000313" key="13">
    <source>
        <dbReference type="Proteomes" id="UP000248480"/>
    </source>
</evidence>
<gene>
    <name evidence="14" type="primary">LOC111819531</name>
</gene>
<comment type="similarity">
    <text evidence="2">Belongs to the SecE/SEC61-gamma family.</text>
</comment>
<evidence type="ECO:0000256" key="6">
    <source>
        <dbReference type="ARBA" id="ARBA00022824"/>
    </source>
</evidence>
<evidence type="ECO:0000256" key="8">
    <source>
        <dbReference type="ARBA" id="ARBA00022989"/>
    </source>
</evidence>
<dbReference type="Pfam" id="PF00584">
    <property type="entry name" value="SecE"/>
    <property type="match status" value="1"/>
</dbReference>
<evidence type="ECO:0000256" key="5">
    <source>
        <dbReference type="ARBA" id="ARBA00022692"/>
    </source>
</evidence>
<dbReference type="AlphaFoldDB" id="A0A2Y9QSF9"/>
<dbReference type="GO" id="GO:0006605">
    <property type="term" value="P:protein targeting"/>
    <property type="evidence" value="ECO:0007669"/>
    <property type="project" value="InterPro"/>
</dbReference>
<keyword evidence="13" id="KW-1185">Reference proteome</keyword>
<evidence type="ECO:0000256" key="12">
    <source>
        <dbReference type="SAM" id="Phobius"/>
    </source>
</evidence>
<dbReference type="InterPro" id="IPR023391">
    <property type="entry name" value="Prot_translocase_SecE_dom_sf"/>
</dbReference>
<evidence type="ECO:0000256" key="1">
    <source>
        <dbReference type="ARBA" id="ARBA00004389"/>
    </source>
</evidence>
<dbReference type="GO" id="GO:0008320">
    <property type="term" value="F:protein transmembrane transporter activity"/>
    <property type="evidence" value="ECO:0007669"/>
    <property type="project" value="InterPro"/>
</dbReference>
<proteinExistence type="inferred from homology"/>
<keyword evidence="10 12" id="KW-0472">Membrane</keyword>
<evidence type="ECO:0000256" key="9">
    <source>
        <dbReference type="ARBA" id="ARBA00023010"/>
    </source>
</evidence>
<organism evidence="13 14">
    <name type="scientific">Trichechus manatus latirostris</name>
    <name type="common">Florida manatee</name>
    <dbReference type="NCBI Taxonomy" id="127582"/>
    <lineage>
        <taxon>Eukaryota</taxon>
        <taxon>Metazoa</taxon>
        <taxon>Chordata</taxon>
        <taxon>Craniata</taxon>
        <taxon>Vertebrata</taxon>
        <taxon>Euteleostomi</taxon>
        <taxon>Mammalia</taxon>
        <taxon>Eutheria</taxon>
        <taxon>Afrotheria</taxon>
        <taxon>Sirenia</taxon>
        <taxon>Trichechidae</taxon>
        <taxon>Trichechus</taxon>
    </lineage>
</organism>
<dbReference type="RefSeq" id="XP_023582183.1">
    <property type="nucleotide sequence ID" value="XM_023726415.1"/>
</dbReference>
<keyword evidence="4" id="KW-0813">Transport</keyword>
<dbReference type="InterPro" id="IPR001901">
    <property type="entry name" value="Translocase_SecE/Sec61-g"/>
</dbReference>
<dbReference type="Proteomes" id="UP000248480">
    <property type="component" value="Unplaced"/>
</dbReference>
<dbReference type="PROSITE" id="PS01067">
    <property type="entry name" value="SECE_SEC61G"/>
    <property type="match status" value="1"/>
</dbReference>
<accession>A0A2Y9QSF9</accession>
<evidence type="ECO:0000256" key="11">
    <source>
        <dbReference type="ARBA" id="ARBA00046516"/>
    </source>
</evidence>
<dbReference type="Gene3D" id="1.20.5.820">
    <property type="entry name" value="Preprotein translocase SecE subunit"/>
    <property type="match status" value="1"/>
</dbReference>
<dbReference type="NCBIfam" id="TIGR00327">
    <property type="entry name" value="secE_euk_arch"/>
    <property type="match status" value="1"/>
</dbReference>
<comment type="subunit">
    <text evidence="11">The SEC61 channel-forming translocon complex consists of channel-forming core components SEC61A1, SEC61B and SEC61G and different auxiliary components such as SEC62 and SEC63. The SEC61 channel associates with the multi-pass translocon (MPT) complex.</text>
</comment>
<evidence type="ECO:0000256" key="2">
    <source>
        <dbReference type="ARBA" id="ARBA00008274"/>
    </source>
</evidence>
<name>A0A2Y9QSF9_TRIMA</name>
<dbReference type="KEGG" id="tmu:111819531"/>
<keyword evidence="5 12" id="KW-0812">Transmembrane</keyword>
<dbReference type="GO" id="GO:0006886">
    <property type="term" value="P:intracellular protein transport"/>
    <property type="evidence" value="ECO:0007669"/>
    <property type="project" value="InterPro"/>
</dbReference>
<evidence type="ECO:0000256" key="4">
    <source>
        <dbReference type="ARBA" id="ARBA00022448"/>
    </source>
</evidence>
<evidence type="ECO:0000256" key="10">
    <source>
        <dbReference type="ARBA" id="ARBA00023136"/>
    </source>
</evidence>
<keyword evidence="7" id="KW-0653">Protein transport</keyword>
<dbReference type="PANTHER" id="PTHR12309">
    <property type="entry name" value="SEC61 GAMMA SUBUNIT"/>
    <property type="match status" value="1"/>
</dbReference>
<sequence>MSGDEATVAGQLITDQVMQFVEPRGQFVKDSIWLIKRCTKPDRKEFHKTAMATATGFAIMGFTGFFVKPIDTLFNNIIVGG</sequence>
<evidence type="ECO:0000256" key="3">
    <source>
        <dbReference type="ARBA" id="ARBA00018528"/>
    </source>
</evidence>